<gene>
    <name evidence="2" type="primary">Nfu_g_1_012537</name>
</gene>
<evidence type="ECO:0000256" key="1">
    <source>
        <dbReference type="SAM" id="MobiDB-lite"/>
    </source>
</evidence>
<dbReference type="EMBL" id="HAEH01012561">
    <property type="protein sequence ID" value="SBR95098.1"/>
    <property type="molecule type" value="Transcribed_RNA"/>
</dbReference>
<reference evidence="2" key="1">
    <citation type="submission" date="2016-05" db="EMBL/GenBank/DDBJ databases">
        <authorList>
            <person name="Lavstsen T."/>
            <person name="Jespersen J.S."/>
        </authorList>
    </citation>
    <scope>NUCLEOTIDE SEQUENCE</scope>
    <source>
        <tissue evidence="2">Brain</tissue>
    </source>
</reference>
<feature type="compositionally biased region" description="Acidic residues" evidence="1">
    <location>
        <begin position="216"/>
        <end position="227"/>
    </location>
</feature>
<protein>
    <submittedName>
        <fullName evidence="2">Uncharacterized protein</fullName>
    </submittedName>
</protein>
<organism evidence="2">
    <name type="scientific">Nothobranchius rachovii</name>
    <name type="common">bluefin notho</name>
    <dbReference type="NCBI Taxonomy" id="451742"/>
    <lineage>
        <taxon>Eukaryota</taxon>
        <taxon>Metazoa</taxon>
        <taxon>Chordata</taxon>
        <taxon>Craniata</taxon>
        <taxon>Vertebrata</taxon>
        <taxon>Euteleostomi</taxon>
        <taxon>Actinopterygii</taxon>
        <taxon>Neopterygii</taxon>
        <taxon>Teleostei</taxon>
        <taxon>Neoteleostei</taxon>
        <taxon>Acanthomorphata</taxon>
        <taxon>Ovalentaria</taxon>
        <taxon>Atherinomorphae</taxon>
        <taxon>Cyprinodontiformes</taxon>
        <taxon>Nothobranchiidae</taxon>
        <taxon>Nothobranchius</taxon>
    </lineage>
</organism>
<feature type="region of interest" description="Disordered" evidence="1">
    <location>
        <begin position="214"/>
        <end position="244"/>
    </location>
</feature>
<dbReference type="PANTHER" id="PTHR47773">
    <property type="entry name" value="SI:DKEY-9I5.2-RELATED"/>
    <property type="match status" value="1"/>
</dbReference>
<sequence length="477" mass="54391">MSSLTDKDVLRIFISKDKMKHHVWRVSLGSQETFRLIQHVIEELKGPAGLDESGVSLFKSPAAIDEMWAAQQRHLECIQDPPGVNMYRVARTTTINGVDLPYYKGLRGSNSLEGFHKVLPFMIPGPHCAARPYQVYLISGIARWNSDRRSDAVFGGRGRRHRTYSAPLINRLNTHCQELFDEPEDQNFLHPADVRSDELLSLEYLFRQGTFSLQDIDQDGPEPDEEVLQPGQPEQEETDEAYHSDAEDGALDADLPHIALTNNETATVHHPAFDDVCSANPLPGFQQLERLCSVLVDVGLTENKLSLTTEERDGILKAWNAVEEHDKQPQQFTQLYRSHWGNTLYCRTKRDDLVEAAVVQKLKMASTVLNPLRRSQSLPHIHFFSSFSRQMISHHALLQSNHRQRPQHTCILHYGWLIFIFLLQLLITISCQSRVEHNVSDVSHFLLCVPKFYPSCTYIVNLANVDSSNHRSGKLHY</sequence>
<evidence type="ECO:0000313" key="2">
    <source>
        <dbReference type="EMBL" id="SBR95098.1"/>
    </source>
</evidence>
<reference evidence="2" key="2">
    <citation type="submission" date="2016-06" db="EMBL/GenBank/DDBJ databases">
        <title>The genome of a short-lived fish provides insights into sex chromosome evolution and the genetic control of aging.</title>
        <authorList>
            <person name="Reichwald K."/>
            <person name="Felder M."/>
            <person name="Petzold A."/>
            <person name="Koch P."/>
            <person name="Groth M."/>
            <person name="Platzer M."/>
        </authorList>
    </citation>
    <scope>NUCLEOTIDE SEQUENCE</scope>
    <source>
        <tissue evidence="2">Brain</tissue>
    </source>
</reference>
<proteinExistence type="predicted"/>
<dbReference type="PANTHER" id="PTHR47773:SF1">
    <property type="entry name" value="C2H2-TYPE DOMAIN-CONTAINING PROTEIN"/>
    <property type="match status" value="1"/>
</dbReference>
<dbReference type="AlphaFoldDB" id="A0A1A8QP85"/>
<name>A0A1A8QP85_9TELE</name>
<accession>A0A1A8QP85</accession>